<dbReference type="InterPro" id="IPR050624">
    <property type="entry name" value="HTH-type_Tx_Regulator"/>
</dbReference>
<accession>A0A2U8QRS9</accession>
<proteinExistence type="predicted"/>
<feature type="domain" description="HTH tetR-type" evidence="3">
    <location>
        <begin position="4"/>
        <end position="64"/>
    </location>
</feature>
<feature type="DNA-binding region" description="H-T-H motif" evidence="2">
    <location>
        <begin position="27"/>
        <end position="46"/>
    </location>
</feature>
<dbReference type="PRINTS" id="PR00455">
    <property type="entry name" value="HTHTETR"/>
</dbReference>
<dbReference type="OrthoDB" id="9785164at2"/>
<dbReference type="SUPFAM" id="SSF46689">
    <property type="entry name" value="Homeodomain-like"/>
    <property type="match status" value="1"/>
</dbReference>
<dbReference type="InterPro" id="IPR025722">
    <property type="entry name" value="TetR"/>
</dbReference>
<keyword evidence="1 2" id="KW-0238">DNA-binding</keyword>
<dbReference type="Pfam" id="PF00440">
    <property type="entry name" value="TetR_N"/>
    <property type="match status" value="1"/>
</dbReference>
<dbReference type="Pfam" id="PF13972">
    <property type="entry name" value="TetR"/>
    <property type="match status" value="1"/>
</dbReference>
<reference evidence="4 5" key="1">
    <citation type="submission" date="2018-05" db="EMBL/GenBank/DDBJ databases">
        <title>Flavobacterium sp. MEBiC07310.</title>
        <authorList>
            <person name="Baek K."/>
        </authorList>
    </citation>
    <scope>NUCLEOTIDE SEQUENCE [LARGE SCALE GENOMIC DNA]</scope>
    <source>
        <strain evidence="4 5">MEBiC07310</strain>
    </source>
</reference>
<organism evidence="4 5">
    <name type="scientific">Flavobacterium sediminis</name>
    <dbReference type="NCBI Taxonomy" id="2201181"/>
    <lineage>
        <taxon>Bacteria</taxon>
        <taxon>Pseudomonadati</taxon>
        <taxon>Bacteroidota</taxon>
        <taxon>Flavobacteriia</taxon>
        <taxon>Flavobacteriales</taxon>
        <taxon>Flavobacteriaceae</taxon>
        <taxon>Flavobacterium</taxon>
    </lineage>
</organism>
<protein>
    <recommendedName>
        <fullName evidence="3">HTH tetR-type domain-containing protein</fullName>
    </recommendedName>
</protein>
<dbReference type="Proteomes" id="UP000245429">
    <property type="component" value="Chromosome"/>
</dbReference>
<evidence type="ECO:0000313" key="4">
    <source>
        <dbReference type="EMBL" id="AWM12554.1"/>
    </source>
</evidence>
<dbReference type="KEGG" id="fse:DI487_00810"/>
<dbReference type="InterPro" id="IPR009057">
    <property type="entry name" value="Homeodomain-like_sf"/>
</dbReference>
<keyword evidence="5" id="KW-1185">Reference proteome</keyword>
<evidence type="ECO:0000256" key="1">
    <source>
        <dbReference type="ARBA" id="ARBA00023125"/>
    </source>
</evidence>
<evidence type="ECO:0000256" key="2">
    <source>
        <dbReference type="PROSITE-ProRule" id="PRU00335"/>
    </source>
</evidence>
<dbReference type="PANTHER" id="PTHR43479:SF11">
    <property type="entry name" value="ACREF_ENVCD OPERON REPRESSOR-RELATED"/>
    <property type="match status" value="1"/>
</dbReference>
<dbReference type="PROSITE" id="PS50977">
    <property type="entry name" value="HTH_TETR_2"/>
    <property type="match status" value="1"/>
</dbReference>
<dbReference type="Gene3D" id="1.10.357.10">
    <property type="entry name" value="Tetracycline Repressor, domain 2"/>
    <property type="match status" value="1"/>
</dbReference>
<dbReference type="RefSeq" id="WP_109567963.1">
    <property type="nucleotide sequence ID" value="NZ_CP029463.1"/>
</dbReference>
<dbReference type="PANTHER" id="PTHR43479">
    <property type="entry name" value="ACREF/ENVCD OPERON REPRESSOR-RELATED"/>
    <property type="match status" value="1"/>
</dbReference>
<evidence type="ECO:0000313" key="5">
    <source>
        <dbReference type="Proteomes" id="UP000245429"/>
    </source>
</evidence>
<dbReference type="EMBL" id="CP029463">
    <property type="protein sequence ID" value="AWM12554.1"/>
    <property type="molecule type" value="Genomic_DNA"/>
</dbReference>
<sequence>MDKIKTKDKIVITALNLFNQKGLSQVTLRTIAQEMGISQGNLNYHFKKREEIIETLYFQLVESIDKGIAEHEEENNLQSFFQVFQVIMDSFYTYRFFLLDFVQIMREHKKIKVHYAQLNAIRTEQFQTLFATLIANDIIRKEELPHEYEYLYKRLQILIDFWISGSAIAKERLSKKTISYYYEVIGQSLYPYLTPKGKTEYLLAMKIKKA</sequence>
<dbReference type="InterPro" id="IPR001647">
    <property type="entry name" value="HTH_TetR"/>
</dbReference>
<evidence type="ECO:0000259" key="3">
    <source>
        <dbReference type="PROSITE" id="PS50977"/>
    </source>
</evidence>
<gene>
    <name evidence="4" type="ORF">DI487_00810</name>
</gene>
<name>A0A2U8QRS9_9FLAO</name>
<dbReference type="AlphaFoldDB" id="A0A2U8QRS9"/>
<dbReference type="GO" id="GO:0003677">
    <property type="term" value="F:DNA binding"/>
    <property type="evidence" value="ECO:0007669"/>
    <property type="project" value="UniProtKB-UniRule"/>
</dbReference>